<dbReference type="GO" id="GO:0006974">
    <property type="term" value="P:DNA damage response"/>
    <property type="evidence" value="ECO:0007669"/>
    <property type="project" value="TreeGrafter"/>
</dbReference>
<dbReference type="InterPro" id="IPR052022">
    <property type="entry name" value="26kDa_periplasmic_antigen"/>
</dbReference>
<proteinExistence type="predicted"/>
<dbReference type="PANTHER" id="PTHR34387:SF2">
    <property type="entry name" value="SLR1258 PROTEIN"/>
    <property type="match status" value="1"/>
</dbReference>
<dbReference type="Proteomes" id="UP000178367">
    <property type="component" value="Unassembled WGS sequence"/>
</dbReference>
<dbReference type="Gene3D" id="3.30.110.170">
    <property type="entry name" value="Protein of unknown function (DUF541), domain 1"/>
    <property type="match status" value="1"/>
</dbReference>
<dbReference type="InterPro" id="IPR007497">
    <property type="entry name" value="SIMPL/DUF541"/>
</dbReference>
<dbReference type="AlphaFoldDB" id="A0A1F5SN71"/>
<sequence>MKKLHFALAVILVLAVTGIVVTSLLSLKQERTEDRFSITGSGTVYAKADIANIGVGLKTGTKKTAAEASAEATEKMNKIVETVKALGVEEKDIKTSGYSLNPIYNWTEARGQFLTGYEVTQNITLKIRDLKKIGDVIARTTEQGANQIGNIAFTIDDEFDLKNQARELAIEKAKEKAVSIAEQTGMKLGEIKGFYESASLPAPSPLDYSNIRLEAKAMNEEALASPEIQPGQNEIKVEVTLVYEVK</sequence>
<gene>
    <name evidence="1" type="ORF">A2227_01485</name>
</gene>
<dbReference type="PANTHER" id="PTHR34387">
    <property type="entry name" value="SLR1258 PROTEIN"/>
    <property type="match status" value="1"/>
</dbReference>
<organism evidence="1 2">
    <name type="scientific">Candidatus Falkowbacteria bacterium RIFOXYA2_FULL_47_19</name>
    <dbReference type="NCBI Taxonomy" id="1797994"/>
    <lineage>
        <taxon>Bacteria</taxon>
        <taxon>Candidatus Falkowiibacteriota</taxon>
    </lineage>
</organism>
<evidence type="ECO:0000313" key="1">
    <source>
        <dbReference type="EMBL" id="OGF28134.1"/>
    </source>
</evidence>
<comment type="caution">
    <text evidence="1">The sequence shown here is derived from an EMBL/GenBank/DDBJ whole genome shotgun (WGS) entry which is preliminary data.</text>
</comment>
<dbReference type="Pfam" id="PF04402">
    <property type="entry name" value="SIMPL"/>
    <property type="match status" value="1"/>
</dbReference>
<dbReference type="EMBL" id="MFGB01000003">
    <property type="protein sequence ID" value="OGF28134.1"/>
    <property type="molecule type" value="Genomic_DNA"/>
</dbReference>
<protein>
    <recommendedName>
        <fullName evidence="3">SIMPL domain-containing protein</fullName>
    </recommendedName>
</protein>
<accession>A0A1F5SN71</accession>
<reference evidence="1 2" key="1">
    <citation type="journal article" date="2016" name="Nat. Commun.">
        <title>Thousands of microbial genomes shed light on interconnected biogeochemical processes in an aquifer system.</title>
        <authorList>
            <person name="Anantharaman K."/>
            <person name="Brown C.T."/>
            <person name="Hug L.A."/>
            <person name="Sharon I."/>
            <person name="Castelle C.J."/>
            <person name="Probst A.J."/>
            <person name="Thomas B.C."/>
            <person name="Singh A."/>
            <person name="Wilkins M.J."/>
            <person name="Karaoz U."/>
            <person name="Brodie E.L."/>
            <person name="Williams K.H."/>
            <person name="Hubbard S.S."/>
            <person name="Banfield J.F."/>
        </authorList>
    </citation>
    <scope>NUCLEOTIDE SEQUENCE [LARGE SCALE GENOMIC DNA]</scope>
</reference>
<name>A0A1F5SN71_9BACT</name>
<dbReference type="Gene3D" id="3.30.70.2970">
    <property type="entry name" value="Protein of unknown function (DUF541), domain 2"/>
    <property type="match status" value="1"/>
</dbReference>
<dbReference type="STRING" id="1797994.A2227_01485"/>
<evidence type="ECO:0000313" key="2">
    <source>
        <dbReference type="Proteomes" id="UP000178367"/>
    </source>
</evidence>
<evidence type="ECO:0008006" key="3">
    <source>
        <dbReference type="Google" id="ProtNLM"/>
    </source>
</evidence>